<organism evidence="1">
    <name type="scientific">viral metagenome</name>
    <dbReference type="NCBI Taxonomy" id="1070528"/>
    <lineage>
        <taxon>unclassified sequences</taxon>
        <taxon>metagenomes</taxon>
        <taxon>organismal metagenomes</taxon>
    </lineage>
</organism>
<name>A0A6C0J169_9ZZZZ</name>
<sequence>MEKLTHLMQLIDANSSVLPEGVYLEMCNDLKGVHDNMKGFDDTASYDDVRYAEISHDLHRTVMIIEKIMKRMKGYRFRKRMSKKMKRRAIIDWANQTNLTSLIEYTEEALLECTNLKSVNFVYKWYLDKYNEQIRFKIDSAKDALEDLYSERDLHVESLAYEMRLV</sequence>
<reference evidence="1" key="1">
    <citation type="journal article" date="2020" name="Nature">
        <title>Giant virus diversity and host interactions through global metagenomics.</title>
        <authorList>
            <person name="Schulz F."/>
            <person name="Roux S."/>
            <person name="Paez-Espino D."/>
            <person name="Jungbluth S."/>
            <person name="Walsh D.A."/>
            <person name="Denef V.J."/>
            <person name="McMahon K.D."/>
            <person name="Konstantinidis K.T."/>
            <person name="Eloe-Fadrosh E.A."/>
            <person name="Kyrpides N.C."/>
            <person name="Woyke T."/>
        </authorList>
    </citation>
    <scope>NUCLEOTIDE SEQUENCE</scope>
    <source>
        <strain evidence="1">GVMAG-M-3300025652-16</strain>
    </source>
</reference>
<evidence type="ECO:0000313" key="1">
    <source>
        <dbReference type="EMBL" id="QHT98530.1"/>
    </source>
</evidence>
<protein>
    <submittedName>
        <fullName evidence="1">Uncharacterized protein</fullName>
    </submittedName>
</protein>
<accession>A0A6C0J169</accession>
<dbReference type="AlphaFoldDB" id="A0A6C0J169"/>
<proteinExistence type="predicted"/>
<dbReference type="EMBL" id="MN740292">
    <property type="protein sequence ID" value="QHT98530.1"/>
    <property type="molecule type" value="Genomic_DNA"/>
</dbReference>